<dbReference type="GO" id="GO:0007165">
    <property type="term" value="P:signal transduction"/>
    <property type="evidence" value="ECO:0007669"/>
    <property type="project" value="UniProtKB-KW"/>
</dbReference>
<dbReference type="Pfam" id="PF00015">
    <property type="entry name" value="MCPsignal"/>
    <property type="match status" value="1"/>
</dbReference>
<reference evidence="7" key="1">
    <citation type="submission" date="2018-06" db="EMBL/GenBank/DDBJ databases">
        <authorList>
            <person name="Zhirakovskaya E."/>
        </authorList>
    </citation>
    <scope>NUCLEOTIDE SEQUENCE</scope>
</reference>
<feature type="transmembrane region" description="Helical" evidence="4">
    <location>
        <begin position="6"/>
        <end position="25"/>
    </location>
</feature>
<organism evidence="7">
    <name type="scientific">hydrothermal vent metagenome</name>
    <dbReference type="NCBI Taxonomy" id="652676"/>
    <lineage>
        <taxon>unclassified sequences</taxon>
        <taxon>metagenomes</taxon>
        <taxon>ecological metagenomes</taxon>
    </lineage>
</organism>
<proteinExistence type="inferred from homology"/>
<evidence type="ECO:0000259" key="5">
    <source>
        <dbReference type="PROSITE" id="PS50111"/>
    </source>
</evidence>
<keyword evidence="4" id="KW-0812">Transmembrane</keyword>
<dbReference type="PROSITE" id="PS50111">
    <property type="entry name" value="CHEMOTAXIS_TRANSDUC_2"/>
    <property type="match status" value="1"/>
</dbReference>
<dbReference type="Gene3D" id="1.10.287.950">
    <property type="entry name" value="Methyl-accepting chemotaxis protein"/>
    <property type="match status" value="1"/>
</dbReference>
<evidence type="ECO:0000256" key="1">
    <source>
        <dbReference type="ARBA" id="ARBA00023224"/>
    </source>
</evidence>
<dbReference type="AlphaFoldDB" id="A0A3B0X7P6"/>
<keyword evidence="1" id="KW-0807">Transducer</keyword>
<name>A0A3B0X7P6_9ZZZZ</name>
<gene>
    <name evidence="7" type="ORF">MNBD_GAMMA11-1819</name>
</gene>
<evidence type="ECO:0000313" key="7">
    <source>
        <dbReference type="EMBL" id="VAW59502.1"/>
    </source>
</evidence>
<dbReference type="SUPFAM" id="SSF58104">
    <property type="entry name" value="Methyl-accepting chemotaxis protein (MCP) signaling domain"/>
    <property type="match status" value="1"/>
</dbReference>
<evidence type="ECO:0000256" key="3">
    <source>
        <dbReference type="SAM" id="Coils"/>
    </source>
</evidence>
<protein>
    <submittedName>
        <fullName evidence="7">Methyl-accepting chemotaxis sensor/transducer protein</fullName>
    </submittedName>
</protein>
<dbReference type="InterPro" id="IPR024478">
    <property type="entry name" value="HlyB_4HB_MCP"/>
</dbReference>
<feature type="domain" description="Methyl-accepting transducer" evidence="5">
    <location>
        <begin position="400"/>
        <end position="636"/>
    </location>
</feature>
<dbReference type="PANTHER" id="PTHR32089">
    <property type="entry name" value="METHYL-ACCEPTING CHEMOTAXIS PROTEIN MCPB"/>
    <property type="match status" value="1"/>
</dbReference>
<dbReference type="EMBL" id="UOFG01000086">
    <property type="protein sequence ID" value="VAW59502.1"/>
    <property type="molecule type" value="Genomic_DNA"/>
</dbReference>
<dbReference type="FunFam" id="1.10.287.950:FF:000001">
    <property type="entry name" value="Methyl-accepting chemotaxis sensory transducer"/>
    <property type="match status" value="1"/>
</dbReference>
<evidence type="ECO:0000259" key="6">
    <source>
        <dbReference type="PROSITE" id="PS50885"/>
    </source>
</evidence>
<keyword evidence="3" id="KW-0175">Coiled coil</keyword>
<dbReference type="Pfam" id="PF12729">
    <property type="entry name" value="4HB_MCP_1"/>
    <property type="match status" value="1"/>
</dbReference>
<dbReference type="InterPro" id="IPR003660">
    <property type="entry name" value="HAMP_dom"/>
</dbReference>
<dbReference type="InterPro" id="IPR004089">
    <property type="entry name" value="MCPsignal_dom"/>
</dbReference>
<dbReference type="SMART" id="SM00283">
    <property type="entry name" value="MA"/>
    <property type="match status" value="1"/>
</dbReference>
<keyword evidence="4" id="KW-1133">Transmembrane helix</keyword>
<comment type="similarity">
    <text evidence="2">Belongs to the methyl-accepting chemotaxis (MCP) protein family.</text>
</comment>
<dbReference type="PANTHER" id="PTHR32089:SF112">
    <property type="entry name" value="LYSOZYME-LIKE PROTEIN-RELATED"/>
    <property type="match status" value="1"/>
</dbReference>
<evidence type="ECO:0000256" key="4">
    <source>
        <dbReference type="SAM" id="Phobius"/>
    </source>
</evidence>
<feature type="coiled-coil region" evidence="3">
    <location>
        <begin position="478"/>
        <end position="505"/>
    </location>
</feature>
<sequence>MKLSIRYKLFTGFGIILFIFALVSINNVRLMREISTDQYRLIDLRVPTVQAGMQLTDGIHLSLAGLRGYMILGKEADKAEKFRAQRQSGWHEIDQAILKMDEFSQNWTDPGNIKMLNEMKGLIAEFRVAQQQVEDMSHSIENVPALQMLLVEAAPRAAKIISAITDIINEESALAATAERKTLLKLLADSRGSFAIGLANIRAYLLSGDTRFADKFRAKWKINETVFRELLNMSYLFNSTQNKAWNRYKTLRAEFASLPGKMFQLRTAGDWNQANYWLGSRAAPKAAAIMSIIGQMRESQEKLTAMDRQKLKSGTVAMKTMMLVGTVITTVTGIGIAVFISQMIVVRIKTVVERTRRIAKGNLQGATLIEKGNDEITELTVATNEMSSNLKNIIQKISGSAHQLGSSSEQLSAITEQTRHSIYEQQSQTEQVATAMNEMSATVQEVSRNISGTAQAADDANKETVTGSNVVSDAVEGVQKLAAQLESATNVIHQLEQDSEDINAVLDVIKGVAEQTNLLALNAAIEAARAGEQGRGFAVVADEVRTLAGRTQASTEEINQVIEKLQSGSCKAVEVMSKSRDDAHAVVDKAIKAGESLAIITTTVAHINDMSAQIASAAEQQSATSEEINRNIVNISGMANETATGAQQTAVASEELAKLGAELQTLVNEFQI</sequence>
<dbReference type="CDD" id="cd06225">
    <property type="entry name" value="HAMP"/>
    <property type="match status" value="1"/>
</dbReference>
<dbReference type="GO" id="GO:0016020">
    <property type="term" value="C:membrane"/>
    <property type="evidence" value="ECO:0007669"/>
    <property type="project" value="InterPro"/>
</dbReference>
<feature type="domain" description="HAMP" evidence="6">
    <location>
        <begin position="342"/>
        <end position="395"/>
    </location>
</feature>
<keyword evidence="4" id="KW-0472">Membrane</keyword>
<dbReference type="SMART" id="SM00304">
    <property type="entry name" value="HAMP"/>
    <property type="match status" value="1"/>
</dbReference>
<accession>A0A3B0X7P6</accession>
<dbReference type="CDD" id="cd11386">
    <property type="entry name" value="MCP_signal"/>
    <property type="match status" value="1"/>
</dbReference>
<dbReference type="PROSITE" id="PS50885">
    <property type="entry name" value="HAMP"/>
    <property type="match status" value="1"/>
</dbReference>
<feature type="transmembrane region" description="Helical" evidence="4">
    <location>
        <begin position="316"/>
        <end position="340"/>
    </location>
</feature>
<evidence type="ECO:0000256" key="2">
    <source>
        <dbReference type="ARBA" id="ARBA00029447"/>
    </source>
</evidence>
<dbReference type="Pfam" id="PF00672">
    <property type="entry name" value="HAMP"/>
    <property type="match status" value="1"/>
</dbReference>